<name>A0A1Z2LAX1_9ACTN</name>
<feature type="domain" description="Peptidase S33 tripeptidyl aminopeptidase-like C-terminal" evidence="5">
    <location>
        <begin position="412"/>
        <end position="512"/>
    </location>
</feature>
<dbReference type="EMBL" id="CP021744">
    <property type="protein sequence ID" value="ARZ71447.1"/>
    <property type="molecule type" value="Genomic_DNA"/>
</dbReference>
<dbReference type="Gene3D" id="3.40.50.1820">
    <property type="entry name" value="alpha/beta hydrolase"/>
    <property type="match status" value="1"/>
</dbReference>
<dbReference type="AlphaFoldDB" id="A0A1Z2LAX1"/>
<organism evidence="6 7">
    <name type="scientific">Streptomyces albireticuli</name>
    <dbReference type="NCBI Taxonomy" id="1940"/>
    <lineage>
        <taxon>Bacteria</taxon>
        <taxon>Bacillati</taxon>
        <taxon>Actinomycetota</taxon>
        <taxon>Actinomycetes</taxon>
        <taxon>Kitasatosporales</taxon>
        <taxon>Streptomycetaceae</taxon>
        <taxon>Streptomyces</taxon>
    </lineage>
</organism>
<dbReference type="Proteomes" id="UP000195755">
    <property type="component" value="Chromosome"/>
</dbReference>
<evidence type="ECO:0000313" key="7">
    <source>
        <dbReference type="Proteomes" id="UP000195755"/>
    </source>
</evidence>
<dbReference type="InterPro" id="IPR013595">
    <property type="entry name" value="Pept_S33_TAP-like_C"/>
</dbReference>
<evidence type="ECO:0000256" key="2">
    <source>
        <dbReference type="ARBA" id="ARBA00022729"/>
    </source>
</evidence>
<dbReference type="PANTHER" id="PTHR43248:SF29">
    <property type="entry name" value="TRIPEPTIDYL AMINOPEPTIDASE"/>
    <property type="match status" value="1"/>
</dbReference>
<keyword evidence="2 4" id="KW-0732">Signal</keyword>
<evidence type="ECO:0000259" key="5">
    <source>
        <dbReference type="Pfam" id="PF08386"/>
    </source>
</evidence>
<accession>A0A1Z2LAX1</accession>
<feature type="signal peptide" evidence="4">
    <location>
        <begin position="1"/>
        <end position="38"/>
    </location>
</feature>
<evidence type="ECO:0000256" key="1">
    <source>
        <dbReference type="ARBA" id="ARBA00010088"/>
    </source>
</evidence>
<dbReference type="PANTHER" id="PTHR43248">
    <property type="entry name" value="2-SUCCINYL-6-HYDROXY-2,4-CYCLOHEXADIENE-1-CARBOXYLATE SYNTHASE"/>
    <property type="match status" value="1"/>
</dbReference>
<dbReference type="GO" id="GO:0016787">
    <property type="term" value="F:hydrolase activity"/>
    <property type="evidence" value="ECO:0007669"/>
    <property type="project" value="UniProtKB-KW"/>
</dbReference>
<dbReference type="SUPFAM" id="SSF53474">
    <property type="entry name" value="alpha/beta-Hydrolases"/>
    <property type="match status" value="1"/>
</dbReference>
<dbReference type="OrthoDB" id="4273853at2"/>
<evidence type="ECO:0000313" key="6">
    <source>
        <dbReference type="EMBL" id="ARZ71447.1"/>
    </source>
</evidence>
<keyword evidence="3" id="KW-0378">Hydrolase</keyword>
<dbReference type="RefSeq" id="WP_087929248.1">
    <property type="nucleotide sequence ID" value="NZ_CP021744.1"/>
</dbReference>
<evidence type="ECO:0000256" key="3">
    <source>
        <dbReference type="ARBA" id="ARBA00022801"/>
    </source>
</evidence>
<reference evidence="6 7" key="1">
    <citation type="submission" date="2017-06" db="EMBL/GenBank/DDBJ databases">
        <title>Streptomyces albireticuli Genome sequencing and assembly.</title>
        <authorList>
            <person name="Wang Y."/>
            <person name="Du B."/>
            <person name="Ding Y."/>
            <person name="Liu H."/>
            <person name="Hou Q."/>
            <person name="Liu K."/>
            <person name="Yao L."/>
            <person name="Wang C."/>
        </authorList>
    </citation>
    <scope>NUCLEOTIDE SEQUENCE [LARGE SCALE GENOMIC DNA]</scope>
    <source>
        <strain evidence="6 7">MDJK11</strain>
    </source>
</reference>
<dbReference type="KEGG" id="salj:SMD11_5871"/>
<evidence type="ECO:0000256" key="4">
    <source>
        <dbReference type="SAM" id="SignalP"/>
    </source>
</evidence>
<protein>
    <submittedName>
        <fullName evidence="6">Peptidase</fullName>
    </submittedName>
</protein>
<dbReference type="InterPro" id="IPR029058">
    <property type="entry name" value="AB_hydrolase_fold"/>
</dbReference>
<gene>
    <name evidence="6" type="ORF">SMD11_5871</name>
</gene>
<dbReference type="Pfam" id="PF08386">
    <property type="entry name" value="Abhydrolase_4"/>
    <property type="match status" value="1"/>
</dbReference>
<sequence>MSRTRIRIGTRKARWTRAGVTGAAAVAIAAALCPAATAARPAAAVPAPVPERYTAQRLVWEPCAPGATLECAPMTVPRDWHHPGAGADLTVRVSRQRAADPARRRGTLLMAAGGPGGEGLIRPTGFVKAAPKIAEVYDVVGFDQRGVGRSTRVSCQDDAEFADFFAGDFRDRSPAALRRVLDNSRKFVAGCQARSGDLLPYLTTEQTARDVDLYRALLGERKISYYGPSYASKLGATYATLFPRHVERVVLDSNIAFDGTWEEFEKGQPMSFQRRFEEDFLPWLARYDDVYHYGRTPAEAKARWEERRRALGARPLTIGGGRTLAPNQFDNGAILALYKGGTFPLLAGALAALDHWDTATDEERRNVDLIFGRYLSKEFLAEFFSVTCNDTPWTRDTAQWVRQTAEDAARYPLMGARALAFAATCAAWPAGTAPRVDVTGEGLPPVLMLNSLHDPATYYEGARRAHRALRGSRLVTVTGGDHGQYLEKNACVDAIVDRYLLTGAAPDRDTTCAATPLPVPAGHTAR</sequence>
<proteinExistence type="inferred from homology"/>
<feature type="chain" id="PRO_5013323369" evidence="4">
    <location>
        <begin position="39"/>
        <end position="526"/>
    </location>
</feature>
<dbReference type="InterPro" id="IPR051601">
    <property type="entry name" value="Serine_prot/Carboxylest_S33"/>
</dbReference>
<comment type="similarity">
    <text evidence="1">Belongs to the peptidase S33 family.</text>
</comment>